<dbReference type="InterPro" id="IPR011043">
    <property type="entry name" value="Gal_Oxase/kelch_b-propeller"/>
</dbReference>
<dbReference type="STRING" id="86259.A0A4Z1NS97"/>
<dbReference type="Gene3D" id="2.60.40.10">
    <property type="entry name" value="Immunoglobulins"/>
    <property type="match status" value="1"/>
</dbReference>
<evidence type="ECO:0000256" key="2">
    <source>
        <dbReference type="SAM" id="MobiDB-lite"/>
    </source>
</evidence>
<dbReference type="Pfam" id="PF07250">
    <property type="entry name" value="Glyoxal_oxid_N"/>
    <property type="match status" value="1"/>
</dbReference>
<comment type="caution">
    <text evidence="5">The sequence shown here is derived from an EMBL/GenBank/DDBJ whole genome shotgun (WGS) entry which is preliminary data.</text>
</comment>
<dbReference type="InterPro" id="IPR009880">
    <property type="entry name" value="Glyoxal_oxidase_N"/>
</dbReference>
<feature type="domain" description="Galactose oxidase-like Early set" evidence="4">
    <location>
        <begin position="263"/>
        <end position="359"/>
    </location>
</feature>
<dbReference type="AlphaFoldDB" id="A0A4Z1NS97"/>
<name>A0A4Z1NS97_9PEZI</name>
<keyword evidence="1" id="KW-0732">Signal</keyword>
<dbReference type="EMBL" id="SNSC02000015">
    <property type="protein sequence ID" value="TID17748.1"/>
    <property type="molecule type" value="Genomic_DNA"/>
</dbReference>
<dbReference type="InterPro" id="IPR014756">
    <property type="entry name" value="Ig_E-set"/>
</dbReference>
<sequence>MSGTTQGGNNNDTQVLDNNTFTSVDRTGQIKDLYPRVHIASTQIAYSISLAFIYFLDLKTPSPRSWQPIATRADAGNDPERSLHDYGCSVMYDKDKVVYIGGGKPGTAETDTLDLGLSDPTKIKWQASDPMMFRRRQHNATILPDGTVLVTGGTRGDGRPVGGDVAFNDLRSGRPVHVAELWNPSNVPGKQWTRMASEQIDRCYHSTAILLPDGRVLSAGGGEFQLNNPNSGQNPEKVPNPDADSHLDAQVFSPPYLFLEGARPVINSISTEAIVCNTKFEIGTELPEQITKINLIGLSSVTHSMNTGQRLVPLKDFVRKTKSLIVSAPPDTKSCPPGYYLLFIINQKGQPSIGKIVQIVPSSDDMANALLINTQLIAKNISPPTPQMMRKTVRATANGTRVEIGITPTCPYGLSACWGGAYEALSNLPGVEHVDPIAHMSGSTASVFLEDNRLPDLELWTRIFKAFVRDTYILRGFEAVITGIPEIQDKTLVLRGEGMRSEISLARLGSKAKVQWDPRTRLPQIPTDEEMAAYDGLFQSAVLGIVEPVSISGPLSQSDDLRYTLQVRLVQ</sequence>
<dbReference type="PANTHER" id="PTHR32208">
    <property type="entry name" value="SECRETED PROTEIN-RELATED"/>
    <property type="match status" value="1"/>
</dbReference>
<protein>
    <submittedName>
        <fullName evidence="5">DUF1929 domain-containing protein</fullName>
    </submittedName>
</protein>
<reference evidence="5 6" key="1">
    <citation type="submission" date="2019-04" db="EMBL/GenBank/DDBJ databases">
        <title>High contiguity whole genome sequence and gene annotation resource for two Venturia nashicola isolates.</title>
        <authorList>
            <person name="Prokchorchik M."/>
            <person name="Won K."/>
            <person name="Lee Y."/>
            <person name="Choi E.D."/>
            <person name="Segonzac C."/>
            <person name="Sohn K.H."/>
        </authorList>
    </citation>
    <scope>NUCLEOTIDE SEQUENCE [LARGE SCALE GENOMIC DNA]</scope>
    <source>
        <strain evidence="5 6">PRI2</strain>
    </source>
</reference>
<dbReference type="SUPFAM" id="SSF81296">
    <property type="entry name" value="E set domains"/>
    <property type="match status" value="1"/>
</dbReference>
<dbReference type="PANTHER" id="PTHR32208:SF21">
    <property type="entry name" value="LOW QUALITY PROTEIN: ALDEHYDE OXIDASE GLOX-LIKE"/>
    <property type="match status" value="1"/>
</dbReference>
<gene>
    <name evidence="5" type="ORF">E6O75_ATG10393</name>
</gene>
<organism evidence="5 6">
    <name type="scientific">Venturia nashicola</name>
    <dbReference type="NCBI Taxonomy" id="86259"/>
    <lineage>
        <taxon>Eukaryota</taxon>
        <taxon>Fungi</taxon>
        <taxon>Dikarya</taxon>
        <taxon>Ascomycota</taxon>
        <taxon>Pezizomycotina</taxon>
        <taxon>Dothideomycetes</taxon>
        <taxon>Pleosporomycetidae</taxon>
        <taxon>Venturiales</taxon>
        <taxon>Venturiaceae</taxon>
        <taxon>Venturia</taxon>
    </lineage>
</organism>
<dbReference type="Proteomes" id="UP000298493">
    <property type="component" value="Unassembled WGS sequence"/>
</dbReference>
<dbReference type="Gene3D" id="2.130.10.80">
    <property type="entry name" value="Galactose oxidase/kelch, beta-propeller"/>
    <property type="match status" value="1"/>
</dbReference>
<feature type="region of interest" description="Disordered" evidence="2">
    <location>
        <begin position="221"/>
        <end position="245"/>
    </location>
</feature>
<evidence type="ECO:0000259" key="3">
    <source>
        <dbReference type="Pfam" id="PF07250"/>
    </source>
</evidence>
<accession>A0A4Z1NS97</accession>
<dbReference type="InterPro" id="IPR013783">
    <property type="entry name" value="Ig-like_fold"/>
</dbReference>
<evidence type="ECO:0000313" key="5">
    <source>
        <dbReference type="EMBL" id="TID17748.1"/>
    </source>
</evidence>
<dbReference type="SUPFAM" id="SSF50965">
    <property type="entry name" value="Galactose oxidase, central domain"/>
    <property type="match status" value="1"/>
</dbReference>
<evidence type="ECO:0000259" key="4">
    <source>
        <dbReference type="Pfam" id="PF09118"/>
    </source>
</evidence>
<dbReference type="Pfam" id="PF09118">
    <property type="entry name" value="GO-like_E_set"/>
    <property type="match status" value="1"/>
</dbReference>
<dbReference type="CDD" id="cd02851">
    <property type="entry name" value="E_set_GO_C"/>
    <property type="match status" value="1"/>
</dbReference>
<dbReference type="InterPro" id="IPR037293">
    <property type="entry name" value="Gal_Oxidase_central_sf"/>
</dbReference>
<dbReference type="InterPro" id="IPR015202">
    <property type="entry name" value="GO-like_E_set"/>
</dbReference>
<evidence type="ECO:0000256" key="1">
    <source>
        <dbReference type="ARBA" id="ARBA00022729"/>
    </source>
</evidence>
<proteinExistence type="predicted"/>
<feature type="domain" description="Glyoxal oxidase N-terminal" evidence="3">
    <location>
        <begin position="122"/>
        <end position="256"/>
    </location>
</feature>
<keyword evidence="6" id="KW-1185">Reference proteome</keyword>
<feature type="compositionally biased region" description="Polar residues" evidence="2">
    <location>
        <begin position="225"/>
        <end position="234"/>
    </location>
</feature>
<evidence type="ECO:0000313" key="6">
    <source>
        <dbReference type="Proteomes" id="UP000298493"/>
    </source>
</evidence>
<feature type="region of interest" description="Disordered" evidence="2">
    <location>
        <begin position="1"/>
        <end position="20"/>
    </location>
</feature>